<dbReference type="RefSeq" id="WP_125136923.1">
    <property type="nucleotide sequence ID" value="NZ_LR130778.1"/>
</dbReference>
<dbReference type="EMBL" id="LR130778">
    <property type="protein sequence ID" value="VDN47647.1"/>
    <property type="molecule type" value="Genomic_DNA"/>
</dbReference>
<organism evidence="1 2">
    <name type="scientific">Petrocella atlantisensis</name>
    <dbReference type="NCBI Taxonomy" id="2173034"/>
    <lineage>
        <taxon>Bacteria</taxon>
        <taxon>Bacillati</taxon>
        <taxon>Bacillota</taxon>
        <taxon>Clostridia</taxon>
        <taxon>Lachnospirales</taxon>
        <taxon>Vallitaleaceae</taxon>
        <taxon>Petrocella</taxon>
    </lineage>
</organism>
<reference evidence="1 2" key="1">
    <citation type="submission" date="2018-09" db="EMBL/GenBank/DDBJ databases">
        <authorList>
            <person name="Postec A."/>
        </authorList>
    </citation>
    <scope>NUCLEOTIDE SEQUENCE [LARGE SCALE GENOMIC DNA]</scope>
    <source>
        <strain evidence="1">70B-A</strain>
    </source>
</reference>
<evidence type="ECO:0008006" key="3">
    <source>
        <dbReference type="Google" id="ProtNLM"/>
    </source>
</evidence>
<dbReference type="AlphaFoldDB" id="A0A3P7PUL6"/>
<accession>A0A3P7PUL6</accession>
<proteinExistence type="predicted"/>
<dbReference type="InterPro" id="IPR025062">
    <property type="entry name" value="DUF4003"/>
</dbReference>
<sequence>MKPYYQESIDRLMNNFLILEKPFMWEHNLLIHLVALSYTMSKKDIDVDQIKGMKKHIKMRTGAFSPYRGMMNFTVAGLLCAQYDKPEDIFDQMYRRQPLLKEAGFKQSSYLCTASYALEKTLTSRDEAVQRIDKAMEIYKDMKANHPFLTSGDDYALAILLSTSNHQVDALESYYRALSEVGFTKSNGLQTLSHILAFSTMNMRDMVNRCSYLFQIMKENKLKVTTEYYPAIGLVALLDMDEKVLGEDFVEVATWLKGLKKYKWLGKGMNILLASGIISDHYIQSAKENGLITTTLSVSIETIIAAQTAAMIATITAASAAATSASS</sequence>
<evidence type="ECO:0000313" key="2">
    <source>
        <dbReference type="Proteomes" id="UP000279029"/>
    </source>
</evidence>
<dbReference type="OrthoDB" id="1778393at2"/>
<protein>
    <recommendedName>
        <fullName evidence="3">DUF4003 domain-containing protein</fullName>
    </recommendedName>
</protein>
<keyword evidence="2" id="KW-1185">Reference proteome</keyword>
<name>A0A3P7PUL6_9FIRM</name>
<gene>
    <name evidence="1" type="ORF">PATL70BA_1758</name>
</gene>
<evidence type="ECO:0000313" key="1">
    <source>
        <dbReference type="EMBL" id="VDN47647.1"/>
    </source>
</evidence>
<dbReference type="KEGG" id="cbar:PATL70BA_1758"/>
<dbReference type="Pfam" id="PF13170">
    <property type="entry name" value="DUF4003"/>
    <property type="match status" value="1"/>
</dbReference>
<dbReference type="Proteomes" id="UP000279029">
    <property type="component" value="Chromosome"/>
</dbReference>